<evidence type="ECO:0000256" key="1">
    <source>
        <dbReference type="SAM" id="Phobius"/>
    </source>
</evidence>
<evidence type="ECO:0000313" key="2">
    <source>
        <dbReference type="EMBL" id="MBG0740590.1"/>
    </source>
</evidence>
<dbReference type="AlphaFoldDB" id="A0A931G6F3"/>
<feature type="transmembrane region" description="Helical" evidence="1">
    <location>
        <begin position="87"/>
        <end position="106"/>
    </location>
</feature>
<keyword evidence="1" id="KW-0812">Transmembrane</keyword>
<organism evidence="2 3">
    <name type="scientific">Arthrobacter terrae</name>
    <dbReference type="NCBI Taxonomy" id="2935737"/>
    <lineage>
        <taxon>Bacteria</taxon>
        <taxon>Bacillati</taxon>
        <taxon>Actinomycetota</taxon>
        <taxon>Actinomycetes</taxon>
        <taxon>Micrococcales</taxon>
        <taxon>Micrococcaceae</taxon>
        <taxon>Arthrobacter</taxon>
    </lineage>
</organism>
<keyword evidence="1" id="KW-0472">Membrane</keyword>
<reference evidence="2 3" key="1">
    <citation type="submission" date="2020-11" db="EMBL/GenBank/DDBJ databases">
        <title>Arthrobacter antarcticus sp. nov., isolated from Antarctic Soil.</title>
        <authorList>
            <person name="Li J."/>
        </authorList>
    </citation>
    <scope>NUCLEOTIDE SEQUENCE [LARGE SCALE GENOMIC DNA]</scope>
    <source>
        <strain evidence="2 3">Z1-20</strain>
    </source>
</reference>
<feature type="transmembrane region" description="Helical" evidence="1">
    <location>
        <begin position="55"/>
        <end position="81"/>
    </location>
</feature>
<comment type="caution">
    <text evidence="2">The sequence shown here is derived from an EMBL/GenBank/DDBJ whole genome shotgun (WGS) entry which is preliminary data.</text>
</comment>
<dbReference type="Proteomes" id="UP000655366">
    <property type="component" value="Unassembled WGS sequence"/>
</dbReference>
<accession>A0A931G6F3</accession>
<gene>
    <name evidence="2" type="ORF">IV500_14510</name>
</gene>
<proteinExistence type="predicted"/>
<keyword evidence="1" id="KW-1133">Transmembrane helix</keyword>
<dbReference type="Pfam" id="PF07332">
    <property type="entry name" value="Phage_holin_3_6"/>
    <property type="match status" value="1"/>
</dbReference>
<dbReference type="EMBL" id="JADNYM010000019">
    <property type="protein sequence ID" value="MBG0740590.1"/>
    <property type="molecule type" value="Genomic_DNA"/>
</dbReference>
<name>A0A931G6F3_9MICC</name>
<protein>
    <submittedName>
        <fullName evidence="2">Phage holin family protein</fullName>
    </submittedName>
</protein>
<keyword evidence="3" id="KW-1185">Reference proteome</keyword>
<evidence type="ECO:0000313" key="3">
    <source>
        <dbReference type="Proteomes" id="UP000655366"/>
    </source>
</evidence>
<dbReference type="InterPro" id="IPR009937">
    <property type="entry name" value="Phage_holin_3_6"/>
</dbReference>
<sequence>MSLMDTTGDLHSSDEPTVAELVARLSEQSSHLLRDELRLAQTELTDKIKRAGLGLGFLGGAGLLGFLGAAAALTSVILLLARVVPSWLSALIVSVVLSTAAGAAALKGRKEIAAAAPLVPERTVESLKDDVNAVKEHGQP</sequence>